<dbReference type="GeneID" id="7844863"/>
<dbReference type="KEGG" id="tet:TTHERM_00621020"/>
<organism evidence="2 3">
    <name type="scientific">Tetrahymena thermophila (strain SB210)</name>
    <dbReference type="NCBI Taxonomy" id="312017"/>
    <lineage>
        <taxon>Eukaryota</taxon>
        <taxon>Sar</taxon>
        <taxon>Alveolata</taxon>
        <taxon>Ciliophora</taxon>
        <taxon>Intramacronucleata</taxon>
        <taxon>Oligohymenophorea</taxon>
        <taxon>Hymenostomatida</taxon>
        <taxon>Tetrahymenina</taxon>
        <taxon>Tetrahymenidae</taxon>
        <taxon>Tetrahymena</taxon>
    </lineage>
</organism>
<dbReference type="EMBL" id="GG662661">
    <property type="protein sequence ID" value="EAR97682.1"/>
    <property type="molecule type" value="Genomic_DNA"/>
</dbReference>
<evidence type="ECO:0000256" key="1">
    <source>
        <dbReference type="SAM" id="Coils"/>
    </source>
</evidence>
<reference evidence="3" key="1">
    <citation type="journal article" date="2006" name="PLoS Biol.">
        <title>Macronuclear genome sequence of the ciliate Tetrahymena thermophila, a model eukaryote.</title>
        <authorList>
            <person name="Eisen J.A."/>
            <person name="Coyne R.S."/>
            <person name="Wu M."/>
            <person name="Wu D."/>
            <person name="Thiagarajan M."/>
            <person name="Wortman J.R."/>
            <person name="Badger J.H."/>
            <person name="Ren Q."/>
            <person name="Amedeo P."/>
            <person name="Jones K.M."/>
            <person name="Tallon L.J."/>
            <person name="Delcher A.L."/>
            <person name="Salzberg S.L."/>
            <person name="Silva J.C."/>
            <person name="Haas B.J."/>
            <person name="Majoros W.H."/>
            <person name="Farzad M."/>
            <person name="Carlton J.M."/>
            <person name="Smith R.K. Jr."/>
            <person name="Garg J."/>
            <person name="Pearlman R.E."/>
            <person name="Karrer K.M."/>
            <person name="Sun L."/>
            <person name="Manning G."/>
            <person name="Elde N.C."/>
            <person name="Turkewitz A.P."/>
            <person name="Asai D.J."/>
            <person name="Wilkes D.E."/>
            <person name="Wang Y."/>
            <person name="Cai H."/>
            <person name="Collins K."/>
            <person name="Stewart B.A."/>
            <person name="Lee S.R."/>
            <person name="Wilamowska K."/>
            <person name="Weinberg Z."/>
            <person name="Ruzzo W.L."/>
            <person name="Wloga D."/>
            <person name="Gaertig J."/>
            <person name="Frankel J."/>
            <person name="Tsao C.-C."/>
            <person name="Gorovsky M.A."/>
            <person name="Keeling P.J."/>
            <person name="Waller R.F."/>
            <person name="Patron N.J."/>
            <person name="Cherry J.M."/>
            <person name="Stover N.A."/>
            <person name="Krieger C.J."/>
            <person name="del Toro C."/>
            <person name="Ryder H.F."/>
            <person name="Williamson S.C."/>
            <person name="Barbeau R.A."/>
            <person name="Hamilton E.P."/>
            <person name="Orias E."/>
        </authorList>
    </citation>
    <scope>NUCLEOTIDE SEQUENCE [LARGE SCALE GENOMIC DNA]</scope>
    <source>
        <strain evidence="3">SB210</strain>
    </source>
</reference>
<dbReference type="HOGENOM" id="CLU_922838_0_0_1"/>
<dbReference type="Proteomes" id="UP000009168">
    <property type="component" value="Unassembled WGS sequence"/>
</dbReference>
<dbReference type="InParanoid" id="Q23MF7"/>
<evidence type="ECO:0000313" key="2">
    <source>
        <dbReference type="EMBL" id="EAR97682.1"/>
    </source>
</evidence>
<gene>
    <name evidence="2" type="ORF">TTHERM_00621020</name>
</gene>
<evidence type="ECO:0000313" key="3">
    <source>
        <dbReference type="Proteomes" id="UP000009168"/>
    </source>
</evidence>
<feature type="coiled-coil region" evidence="1">
    <location>
        <begin position="221"/>
        <end position="280"/>
    </location>
</feature>
<keyword evidence="3" id="KW-1185">Reference proteome</keyword>
<dbReference type="RefSeq" id="XP_001017927.1">
    <property type="nucleotide sequence ID" value="XM_001017927.2"/>
</dbReference>
<keyword evidence="1" id="KW-0175">Coiled coil</keyword>
<name>Q23MF7_TETTS</name>
<sequence>MSTLQADVEFYFVKSHFKQEKDICREAGLNASNEIVNYIKLLKLHLSKKDIEILPKTDQYKSQGAFGNKCSVTEQRIRFPRQLRNNIETILITIVQEANLYTVTSKDVTKIVVVKNISEDQDILENQQNQNQQAQIVQNRPNSDAVLYQPMNQIHKNNSLEFNGQQILRNQNNVQQINNPQMQFQILQDSQQIQVQQTQMNKIIINQNCETRTSQENDFPASSNNREIQRLKEELEKSKNEKDYMAKEHERKIKQKDDVIQDQQQTISVLQYRLNQKERDLEADKNDFLKKYEDLFERYSKFKKQIQIQLKHK</sequence>
<protein>
    <submittedName>
        <fullName evidence="2">Uncharacterized protein</fullName>
    </submittedName>
</protein>
<accession>Q23MF7</accession>
<proteinExistence type="predicted"/>
<dbReference type="AlphaFoldDB" id="Q23MF7"/>